<feature type="transmembrane region" description="Helical" evidence="2">
    <location>
        <begin position="76"/>
        <end position="93"/>
    </location>
</feature>
<dbReference type="RefSeq" id="WP_210154014.1">
    <property type="nucleotide sequence ID" value="NZ_JAFCNB010000001.1"/>
</dbReference>
<gene>
    <name evidence="3" type="ORF">JOL79_02960</name>
</gene>
<dbReference type="EMBL" id="JAFCNB010000001">
    <property type="protein sequence ID" value="MBP2702761.1"/>
    <property type="molecule type" value="Genomic_DNA"/>
</dbReference>
<dbReference type="NCBIfam" id="NF038012">
    <property type="entry name" value="DMT_1"/>
    <property type="match status" value="1"/>
</dbReference>
<feature type="region of interest" description="Disordered" evidence="1">
    <location>
        <begin position="276"/>
        <end position="297"/>
    </location>
</feature>
<dbReference type="Proteomes" id="UP000674234">
    <property type="component" value="Unassembled WGS sequence"/>
</dbReference>
<dbReference type="Gene3D" id="1.10.3730.20">
    <property type="match status" value="1"/>
</dbReference>
<keyword evidence="4" id="KW-1185">Reference proteome</keyword>
<dbReference type="PANTHER" id="PTHR40761">
    <property type="entry name" value="CONSERVED INTEGRAL MEMBRANE ALANINE VALINE AND LEUCINE RICH PROTEIN-RELATED"/>
    <property type="match status" value="1"/>
</dbReference>
<feature type="transmembrane region" description="Helical" evidence="2">
    <location>
        <begin position="257"/>
        <end position="275"/>
    </location>
</feature>
<feature type="transmembrane region" description="Helical" evidence="2">
    <location>
        <begin position="196"/>
        <end position="214"/>
    </location>
</feature>
<keyword evidence="2" id="KW-1133">Transmembrane helix</keyword>
<dbReference type="InterPro" id="IPR037185">
    <property type="entry name" value="EmrE-like"/>
</dbReference>
<feature type="transmembrane region" description="Helical" evidence="2">
    <location>
        <begin position="136"/>
        <end position="154"/>
    </location>
</feature>
<dbReference type="AlphaFoldDB" id="A0A941AG93"/>
<reference evidence="3" key="1">
    <citation type="submission" date="2021-02" db="EMBL/GenBank/DDBJ databases">
        <title>Draft genome sequence of Microbispora sp. RL4-1S isolated from rice leaves in Thailand.</title>
        <authorList>
            <person name="Muangham S."/>
            <person name="Duangmal K."/>
        </authorList>
    </citation>
    <scope>NUCLEOTIDE SEQUENCE</scope>
    <source>
        <strain evidence="3">RL4-1S</strain>
    </source>
</reference>
<keyword evidence="2" id="KW-0472">Membrane</keyword>
<dbReference type="SUPFAM" id="SSF103481">
    <property type="entry name" value="Multidrug resistance efflux transporter EmrE"/>
    <property type="match status" value="1"/>
</dbReference>
<evidence type="ECO:0000313" key="4">
    <source>
        <dbReference type="Proteomes" id="UP000674234"/>
    </source>
</evidence>
<keyword evidence="2" id="KW-0812">Transmembrane</keyword>
<feature type="transmembrane region" description="Helical" evidence="2">
    <location>
        <begin position="226"/>
        <end position="245"/>
    </location>
</feature>
<evidence type="ECO:0000256" key="1">
    <source>
        <dbReference type="SAM" id="MobiDB-lite"/>
    </source>
</evidence>
<feature type="compositionally biased region" description="Low complexity" evidence="1">
    <location>
        <begin position="284"/>
        <end position="297"/>
    </location>
</feature>
<comment type="caution">
    <text evidence="3">The sequence shown here is derived from an EMBL/GenBank/DDBJ whole genome shotgun (WGS) entry which is preliminary data.</text>
</comment>
<feature type="transmembrane region" description="Helical" evidence="2">
    <location>
        <begin position="51"/>
        <end position="70"/>
    </location>
</feature>
<evidence type="ECO:0000256" key="2">
    <source>
        <dbReference type="SAM" id="Phobius"/>
    </source>
</evidence>
<sequence>MTATLAAAEVALGGSLSFALGAALQQYEAASGTSSASLLGRLAILMRRPRWLLGGVAILAGGLLHFLALGLGPLTVVQPMTVASLLFAVPIAAMLHHRRPARSELAAAAAVTAGLIALVLLVPPTTAAPHLTSGDALRFLPITALLALLCHLAGKRVSPRARAALLAIASGLMYASAATLNRVIAEGALHDVSRLLNWFTLVMPFVAASALVLLQSAYSTGHFGVAYATVQVADPVTAVTVGVLLLHERLPVDPGGLAGALAAAALVVAGTAALGRRSPDTGHAEASPAAPAVTTAA</sequence>
<evidence type="ECO:0000313" key="3">
    <source>
        <dbReference type="EMBL" id="MBP2702761.1"/>
    </source>
</evidence>
<organism evidence="3 4">
    <name type="scientific">Microbispora oryzae</name>
    <dbReference type="NCBI Taxonomy" id="2806554"/>
    <lineage>
        <taxon>Bacteria</taxon>
        <taxon>Bacillati</taxon>
        <taxon>Actinomycetota</taxon>
        <taxon>Actinomycetes</taxon>
        <taxon>Streptosporangiales</taxon>
        <taxon>Streptosporangiaceae</taxon>
        <taxon>Microbispora</taxon>
    </lineage>
</organism>
<accession>A0A941AG93</accession>
<dbReference type="PANTHER" id="PTHR40761:SF1">
    <property type="entry name" value="CONSERVED INTEGRAL MEMBRANE ALANINE VALINE AND LEUCINE RICH PROTEIN-RELATED"/>
    <property type="match status" value="1"/>
</dbReference>
<proteinExistence type="predicted"/>
<protein>
    <submittedName>
        <fullName evidence="3">DMT family transporter</fullName>
    </submittedName>
</protein>
<feature type="transmembrane region" description="Helical" evidence="2">
    <location>
        <begin position="163"/>
        <end position="184"/>
    </location>
</feature>
<feature type="transmembrane region" description="Helical" evidence="2">
    <location>
        <begin position="105"/>
        <end position="124"/>
    </location>
</feature>
<name>A0A941AG93_9ACTN</name>